<dbReference type="InterPro" id="IPR005471">
    <property type="entry name" value="Tscrpt_reg_IclR_N"/>
</dbReference>
<sequence>MERGKTHNADERSESPPTDRVVAILELLSRQSEPSSVASIVSRLELNRSTVTSILVALERAGWVVRRPDLRYVLGPGLLGVAEAVRESLPLPARFDDAIAELAQRSGCGASLALVGTGEMTFLSVVRGQGRVPPGVGAGVRLPLTAPVGAAVIAHRDARTRKRWLASAPTSLRPAFEDVLSQVRTRGVAVFGLGESDPKVLDVLGEVAELLAEHPRRVALRQQVFELLIGLGANPYTVDQLATRKRLSVGYLIAPVFNADGQAAYELQLGPLQSSASAAERKRYIDEVWATAAKLSA</sequence>
<evidence type="ECO:0000256" key="2">
    <source>
        <dbReference type="ARBA" id="ARBA00023125"/>
    </source>
</evidence>
<evidence type="ECO:0000313" key="9">
    <source>
        <dbReference type="Proteomes" id="UP000467379"/>
    </source>
</evidence>
<dbReference type="OrthoDB" id="4524640at2"/>
<dbReference type="InterPro" id="IPR014757">
    <property type="entry name" value="Tscrpt_reg_IclR_C"/>
</dbReference>
<dbReference type="PROSITE" id="PS51077">
    <property type="entry name" value="HTH_ICLR"/>
    <property type="match status" value="1"/>
</dbReference>
<dbReference type="InterPro" id="IPR036390">
    <property type="entry name" value="WH_DNA-bd_sf"/>
</dbReference>
<dbReference type="InterPro" id="IPR036388">
    <property type="entry name" value="WH-like_DNA-bd_sf"/>
</dbReference>
<dbReference type="Pfam" id="PF09339">
    <property type="entry name" value="HTH_IclR"/>
    <property type="match status" value="1"/>
</dbReference>
<keyword evidence="1" id="KW-0805">Transcription regulation</keyword>
<dbReference type="EMBL" id="AP022607">
    <property type="protein sequence ID" value="BBZ15253.1"/>
    <property type="molecule type" value="Genomic_DNA"/>
</dbReference>
<evidence type="ECO:0000313" key="8">
    <source>
        <dbReference type="Proteomes" id="UP000192441"/>
    </source>
</evidence>
<dbReference type="GO" id="GO:0003700">
    <property type="term" value="F:DNA-binding transcription factor activity"/>
    <property type="evidence" value="ECO:0007669"/>
    <property type="project" value="TreeGrafter"/>
</dbReference>
<reference evidence="6" key="3">
    <citation type="submission" date="2020-02" db="EMBL/GenBank/DDBJ databases">
        <authorList>
            <person name="Matsumoto Y."/>
            <person name="Kinjo T."/>
            <person name="Motooka D."/>
            <person name="Nabeya D."/>
            <person name="Jung N."/>
            <person name="Uechi K."/>
            <person name="Horii T."/>
            <person name="Iida T."/>
            <person name="Fujita J."/>
            <person name="Nakamura S."/>
        </authorList>
    </citation>
    <scope>NUCLEOTIDE SEQUENCE</scope>
    <source>
        <strain evidence="6">JCM 12687</strain>
        <plasmid evidence="6">pJCM12687</plasmid>
    </source>
</reference>
<evidence type="ECO:0000313" key="6">
    <source>
        <dbReference type="EMBL" id="BBZ15253.1"/>
    </source>
</evidence>
<keyword evidence="6" id="KW-0614">Plasmid</keyword>
<dbReference type="EMBL" id="MVHM01000023">
    <property type="protein sequence ID" value="ORA32545.1"/>
    <property type="molecule type" value="Genomic_DNA"/>
</dbReference>
<dbReference type="InterPro" id="IPR050707">
    <property type="entry name" value="HTH_MetabolicPath_Reg"/>
</dbReference>
<organism evidence="7 8">
    <name type="scientific">Mycobacterium branderi</name>
    <dbReference type="NCBI Taxonomy" id="43348"/>
    <lineage>
        <taxon>Bacteria</taxon>
        <taxon>Bacillati</taxon>
        <taxon>Actinomycetota</taxon>
        <taxon>Actinomycetes</taxon>
        <taxon>Mycobacteriales</taxon>
        <taxon>Mycobacteriaceae</taxon>
        <taxon>Mycobacterium</taxon>
    </lineage>
</organism>
<evidence type="ECO:0000256" key="3">
    <source>
        <dbReference type="ARBA" id="ARBA00023163"/>
    </source>
</evidence>
<reference evidence="7 8" key="1">
    <citation type="submission" date="2016-12" db="EMBL/GenBank/DDBJ databases">
        <title>The new phylogeny of genus Mycobacterium.</title>
        <authorList>
            <person name="Tortoli E."/>
            <person name="Trovato A."/>
            <person name="Cirillo D.M."/>
        </authorList>
    </citation>
    <scope>NUCLEOTIDE SEQUENCE [LARGE SCALE GENOMIC DNA]</scope>
    <source>
        <strain evidence="7 8">DSM 44624</strain>
    </source>
</reference>
<dbReference type="AlphaFoldDB" id="A0A7I7WFH1"/>
<keyword evidence="2" id="KW-0238">DNA-binding</keyword>
<dbReference type="SMART" id="SM00346">
    <property type="entry name" value="HTH_ICLR"/>
    <property type="match status" value="1"/>
</dbReference>
<proteinExistence type="predicted"/>
<dbReference type="PROSITE" id="PS51078">
    <property type="entry name" value="ICLR_ED"/>
    <property type="match status" value="1"/>
</dbReference>
<evidence type="ECO:0000256" key="1">
    <source>
        <dbReference type="ARBA" id="ARBA00023015"/>
    </source>
</evidence>
<reference evidence="6 9" key="2">
    <citation type="journal article" date="2019" name="Emerg. Microbes Infect.">
        <title>Comprehensive subspecies identification of 175 nontuberculous mycobacteria species based on 7547 genomic profiles.</title>
        <authorList>
            <person name="Matsumoto Y."/>
            <person name="Kinjo T."/>
            <person name="Motooka D."/>
            <person name="Nabeya D."/>
            <person name="Jung N."/>
            <person name="Uechi K."/>
            <person name="Horii T."/>
            <person name="Iida T."/>
            <person name="Fujita J."/>
            <person name="Nakamura S."/>
        </authorList>
    </citation>
    <scope>NUCLEOTIDE SEQUENCE [LARGE SCALE GENOMIC DNA]</scope>
    <source>
        <strain evidence="6 9">JCM 12687</strain>
        <plasmid evidence="6">pJCM12687</plasmid>
    </source>
</reference>
<accession>A0A7I7WFH1</accession>
<gene>
    <name evidence="7" type="ORF">BST20_24370</name>
    <name evidence="6" type="ORF">MBRA_54480</name>
</gene>
<dbReference type="RefSeq" id="WP_083133992.1">
    <property type="nucleotide sequence ID" value="NZ_AP022607.1"/>
</dbReference>
<geneLocation type="plasmid" evidence="6 9">
    <name>pJCM12687</name>
</geneLocation>
<protein>
    <submittedName>
        <fullName evidence="6">Transcriptional regulator, IclR family protein</fullName>
    </submittedName>
</protein>
<dbReference type="Gene3D" id="3.30.450.40">
    <property type="match status" value="1"/>
</dbReference>
<dbReference type="SUPFAM" id="SSF46785">
    <property type="entry name" value="Winged helix' DNA-binding domain"/>
    <property type="match status" value="1"/>
</dbReference>
<keyword evidence="9" id="KW-1185">Reference proteome</keyword>
<dbReference type="Gene3D" id="1.10.10.10">
    <property type="entry name" value="Winged helix-like DNA-binding domain superfamily/Winged helix DNA-binding domain"/>
    <property type="match status" value="1"/>
</dbReference>
<dbReference type="PANTHER" id="PTHR30136">
    <property type="entry name" value="HELIX-TURN-HELIX TRANSCRIPTIONAL REGULATOR, ICLR FAMILY"/>
    <property type="match status" value="1"/>
</dbReference>
<evidence type="ECO:0000259" key="4">
    <source>
        <dbReference type="PROSITE" id="PS51077"/>
    </source>
</evidence>
<dbReference type="GO" id="GO:0003677">
    <property type="term" value="F:DNA binding"/>
    <property type="evidence" value="ECO:0007669"/>
    <property type="project" value="UniProtKB-KW"/>
</dbReference>
<evidence type="ECO:0000259" key="5">
    <source>
        <dbReference type="PROSITE" id="PS51078"/>
    </source>
</evidence>
<dbReference type="Proteomes" id="UP000467379">
    <property type="component" value="Plasmid pJCM12687"/>
</dbReference>
<dbReference type="GO" id="GO:0045892">
    <property type="term" value="P:negative regulation of DNA-templated transcription"/>
    <property type="evidence" value="ECO:0007669"/>
    <property type="project" value="TreeGrafter"/>
</dbReference>
<evidence type="ECO:0000313" key="7">
    <source>
        <dbReference type="EMBL" id="ORA32545.1"/>
    </source>
</evidence>
<dbReference type="InterPro" id="IPR029016">
    <property type="entry name" value="GAF-like_dom_sf"/>
</dbReference>
<feature type="domain" description="IclR-ED" evidence="5">
    <location>
        <begin position="77"/>
        <end position="297"/>
    </location>
</feature>
<dbReference type="SUPFAM" id="SSF55781">
    <property type="entry name" value="GAF domain-like"/>
    <property type="match status" value="1"/>
</dbReference>
<name>A0A7I7WFH1_9MYCO</name>
<keyword evidence="3" id="KW-0804">Transcription</keyword>
<dbReference type="PANTHER" id="PTHR30136:SF35">
    <property type="entry name" value="HTH-TYPE TRANSCRIPTIONAL REGULATOR RV1719"/>
    <property type="match status" value="1"/>
</dbReference>
<feature type="domain" description="HTH iclR-type" evidence="4">
    <location>
        <begin position="15"/>
        <end position="76"/>
    </location>
</feature>
<dbReference type="Proteomes" id="UP000192441">
    <property type="component" value="Unassembled WGS sequence"/>
</dbReference>